<gene>
    <name evidence="2" type="ORF">HOLleu_38066</name>
</gene>
<feature type="compositionally biased region" description="Basic and acidic residues" evidence="1">
    <location>
        <begin position="238"/>
        <end position="258"/>
    </location>
</feature>
<protein>
    <submittedName>
        <fullName evidence="2">Uncharacterized protein</fullName>
    </submittedName>
</protein>
<reference evidence="2" key="1">
    <citation type="submission" date="2021-10" db="EMBL/GenBank/DDBJ databases">
        <title>Tropical sea cucumber genome reveals ecological adaptation and Cuvierian tubules defense mechanism.</title>
        <authorList>
            <person name="Chen T."/>
        </authorList>
    </citation>
    <scope>NUCLEOTIDE SEQUENCE</scope>
    <source>
        <strain evidence="2">Nanhai2018</strain>
        <tissue evidence="2">Muscle</tissue>
    </source>
</reference>
<feature type="compositionally biased region" description="Acidic residues" evidence="1">
    <location>
        <begin position="280"/>
        <end position="309"/>
    </location>
</feature>
<proteinExistence type="predicted"/>
<feature type="compositionally biased region" description="Polar residues" evidence="1">
    <location>
        <begin position="137"/>
        <end position="147"/>
    </location>
</feature>
<feature type="region of interest" description="Disordered" evidence="1">
    <location>
        <begin position="131"/>
        <end position="159"/>
    </location>
</feature>
<feature type="compositionally biased region" description="Acidic residues" evidence="1">
    <location>
        <begin position="259"/>
        <end position="272"/>
    </location>
</feature>
<organism evidence="2 3">
    <name type="scientific">Holothuria leucospilota</name>
    <name type="common">Black long sea cucumber</name>
    <name type="synonym">Mertensiothuria leucospilota</name>
    <dbReference type="NCBI Taxonomy" id="206669"/>
    <lineage>
        <taxon>Eukaryota</taxon>
        <taxon>Metazoa</taxon>
        <taxon>Echinodermata</taxon>
        <taxon>Eleutherozoa</taxon>
        <taxon>Echinozoa</taxon>
        <taxon>Holothuroidea</taxon>
        <taxon>Aspidochirotacea</taxon>
        <taxon>Aspidochirotida</taxon>
        <taxon>Holothuriidae</taxon>
        <taxon>Holothuria</taxon>
    </lineage>
</organism>
<sequence>MTSEGDVDDHTTKGKHHEFQSFGYFLVKAAEEIDLDLVMKLATSFEFSPAETSKLECSTQSSLAFMRRMRQKGLIEPDNIKKLVDRLRRHGEDGTAKEIEKCFRTIGSGTTGICSGVSEIDVKDTFDDSVPLEHGSLGTSQEQSSANDTRKRKQEIVDETRKMRHIQDFVPGEDCMIYVLMKTSTLDESQMNKEVKVSLKENEDENKENIKDEAKFKEISSKHDHRDNTGRTGNWTEDEQHQVDGGKGESEEEQMKGEDDNDRESEENDEDENIKNKDCDDGDDDGDDGNDDDDEDVDGDDDHDDDDADSCSKDDDTYESTYLVVKNDLKLMQLHIRKRTESEIEVKQAFKIKDYSQCEDVIVIGESSVMRKLCNDRFFRGRVTPELIDKLLNTHLQMQSACKVQAFDVQGVKHGPTSQIIPSLKAIVTNISFHVDQFNNNKTHITLKDKEFGTSLRVLINDAHVTSSGLMEGSIISLIHFKTYRSPNYTTNCLVSTKHSRIIKNAKSKNLDDVRDLLPLVGCYQVEGKLEEIDKSFKTYQACPGSQCYETKVRELSSGYMASPKILYLEEGQRTSMGVW</sequence>
<dbReference type="AlphaFoldDB" id="A0A9Q0YKF2"/>
<feature type="compositionally biased region" description="Basic and acidic residues" evidence="1">
    <location>
        <begin position="197"/>
        <end position="229"/>
    </location>
</feature>
<accession>A0A9Q0YKF2</accession>
<evidence type="ECO:0000313" key="3">
    <source>
        <dbReference type="Proteomes" id="UP001152320"/>
    </source>
</evidence>
<name>A0A9Q0YKF2_HOLLE</name>
<dbReference type="Proteomes" id="UP001152320">
    <property type="component" value="Chromosome 20"/>
</dbReference>
<dbReference type="EMBL" id="JAIZAY010000020">
    <property type="protein sequence ID" value="KAJ8023010.1"/>
    <property type="molecule type" value="Genomic_DNA"/>
</dbReference>
<comment type="caution">
    <text evidence="2">The sequence shown here is derived from an EMBL/GenBank/DDBJ whole genome shotgun (WGS) entry which is preliminary data.</text>
</comment>
<feature type="region of interest" description="Disordered" evidence="1">
    <location>
        <begin position="197"/>
        <end position="315"/>
    </location>
</feature>
<evidence type="ECO:0000256" key="1">
    <source>
        <dbReference type="SAM" id="MobiDB-lite"/>
    </source>
</evidence>
<evidence type="ECO:0000313" key="2">
    <source>
        <dbReference type="EMBL" id="KAJ8023010.1"/>
    </source>
</evidence>
<keyword evidence="3" id="KW-1185">Reference proteome</keyword>